<dbReference type="EMBL" id="UYJE01001942">
    <property type="protein sequence ID" value="VDI06530.1"/>
    <property type="molecule type" value="Genomic_DNA"/>
</dbReference>
<reference evidence="1" key="1">
    <citation type="submission" date="2018-11" db="EMBL/GenBank/DDBJ databases">
        <authorList>
            <person name="Alioto T."/>
            <person name="Alioto T."/>
        </authorList>
    </citation>
    <scope>NUCLEOTIDE SEQUENCE</scope>
</reference>
<comment type="caution">
    <text evidence="1">The sequence shown here is derived from an EMBL/GenBank/DDBJ whole genome shotgun (WGS) entry which is preliminary data.</text>
</comment>
<accession>A0A8B6CM18</accession>
<proteinExistence type="predicted"/>
<dbReference type="Proteomes" id="UP000596742">
    <property type="component" value="Unassembled WGS sequence"/>
</dbReference>
<protein>
    <submittedName>
        <fullName evidence="1">Uncharacterized protein</fullName>
    </submittedName>
</protein>
<name>A0A8B6CM18_MYTGA</name>
<keyword evidence="2" id="KW-1185">Reference proteome</keyword>
<feature type="non-terminal residue" evidence="1">
    <location>
        <position position="1"/>
    </location>
</feature>
<gene>
    <name evidence="1" type="ORF">MGAL_10B091993</name>
</gene>
<dbReference type="AlphaFoldDB" id="A0A8B6CM18"/>
<evidence type="ECO:0000313" key="2">
    <source>
        <dbReference type="Proteomes" id="UP000596742"/>
    </source>
</evidence>
<organism evidence="1 2">
    <name type="scientific">Mytilus galloprovincialis</name>
    <name type="common">Mediterranean mussel</name>
    <dbReference type="NCBI Taxonomy" id="29158"/>
    <lineage>
        <taxon>Eukaryota</taxon>
        <taxon>Metazoa</taxon>
        <taxon>Spiralia</taxon>
        <taxon>Lophotrochozoa</taxon>
        <taxon>Mollusca</taxon>
        <taxon>Bivalvia</taxon>
        <taxon>Autobranchia</taxon>
        <taxon>Pteriomorphia</taxon>
        <taxon>Mytilida</taxon>
        <taxon>Mytiloidea</taxon>
        <taxon>Mytilidae</taxon>
        <taxon>Mytilinae</taxon>
        <taxon>Mytilus</taxon>
    </lineage>
</organism>
<sequence length="51" mass="6107">KRSRRTWPKREIKDDIELLSLEYSKQERKDTAPTEPDIVKNLEGMFGKYLP</sequence>
<evidence type="ECO:0000313" key="1">
    <source>
        <dbReference type="EMBL" id="VDI06530.1"/>
    </source>
</evidence>